<organism evidence="1 2">
    <name type="scientific">Fuerstiella marisgermanici</name>
    <dbReference type="NCBI Taxonomy" id="1891926"/>
    <lineage>
        <taxon>Bacteria</taxon>
        <taxon>Pseudomonadati</taxon>
        <taxon>Planctomycetota</taxon>
        <taxon>Planctomycetia</taxon>
        <taxon>Planctomycetales</taxon>
        <taxon>Planctomycetaceae</taxon>
        <taxon>Fuerstiella</taxon>
    </lineage>
</organism>
<keyword evidence="2" id="KW-1185">Reference proteome</keyword>
<accession>A0A1P8WJU2</accession>
<dbReference type="AlphaFoldDB" id="A0A1P8WJU2"/>
<protein>
    <submittedName>
        <fullName evidence="1">Uncharacterized protein</fullName>
    </submittedName>
</protein>
<evidence type="ECO:0000313" key="1">
    <source>
        <dbReference type="EMBL" id="APZ94324.1"/>
    </source>
</evidence>
<dbReference type="Proteomes" id="UP000187735">
    <property type="component" value="Chromosome"/>
</dbReference>
<name>A0A1P8WJU2_9PLAN</name>
<dbReference type="EMBL" id="CP017641">
    <property type="protein sequence ID" value="APZ94324.1"/>
    <property type="molecule type" value="Genomic_DNA"/>
</dbReference>
<evidence type="ECO:0000313" key="2">
    <source>
        <dbReference type="Proteomes" id="UP000187735"/>
    </source>
</evidence>
<proteinExistence type="predicted"/>
<gene>
    <name evidence="1" type="ORF">Fuma_03952</name>
</gene>
<sequence length="149" mass="16365">MEVDVDHCVSICVGEPRTLVLWLFAINATTGRTFLARTITDIPKVVDRHFACRSSNSSAADRNSGRLFLICSEASLLPMSARLAGLRQVPLPYRNRNEGGTVKCCVVIRLRHGLIGHLTSIVPIAEVCLLIPIPPQFCTKIVGRRCVGR</sequence>
<dbReference type="KEGG" id="fmr:Fuma_03952"/>
<reference evidence="1 2" key="1">
    <citation type="journal article" date="2016" name="Front. Microbiol.">
        <title>Fuerstia marisgermanicae gen. nov., sp. nov., an Unusual Member of the Phylum Planctomycetes from the German Wadden Sea.</title>
        <authorList>
            <person name="Kohn T."/>
            <person name="Heuer A."/>
            <person name="Jogler M."/>
            <person name="Vollmers J."/>
            <person name="Boedeker C."/>
            <person name="Bunk B."/>
            <person name="Rast P."/>
            <person name="Borchert D."/>
            <person name="Glockner I."/>
            <person name="Freese H.M."/>
            <person name="Klenk H.P."/>
            <person name="Overmann J."/>
            <person name="Kaster A.K."/>
            <person name="Rohde M."/>
            <person name="Wiegand S."/>
            <person name="Jogler C."/>
        </authorList>
    </citation>
    <scope>NUCLEOTIDE SEQUENCE [LARGE SCALE GENOMIC DNA]</scope>
    <source>
        <strain evidence="1 2">NH11</strain>
    </source>
</reference>